<feature type="transmembrane region" description="Helical" evidence="2">
    <location>
        <begin position="163"/>
        <end position="185"/>
    </location>
</feature>
<feature type="compositionally biased region" description="Low complexity" evidence="1">
    <location>
        <begin position="750"/>
        <end position="759"/>
    </location>
</feature>
<evidence type="ECO:0000256" key="3">
    <source>
        <dbReference type="SAM" id="SignalP"/>
    </source>
</evidence>
<evidence type="ECO:0000313" key="4">
    <source>
        <dbReference type="EMBL" id="CAK0885008.1"/>
    </source>
</evidence>
<feature type="region of interest" description="Disordered" evidence="1">
    <location>
        <begin position="708"/>
        <end position="759"/>
    </location>
</feature>
<evidence type="ECO:0000313" key="5">
    <source>
        <dbReference type="Proteomes" id="UP001189429"/>
    </source>
</evidence>
<feature type="transmembrane region" description="Helical" evidence="2">
    <location>
        <begin position="192"/>
        <end position="211"/>
    </location>
</feature>
<keyword evidence="2" id="KW-0472">Membrane</keyword>
<feature type="compositionally biased region" description="Low complexity" evidence="1">
    <location>
        <begin position="78"/>
        <end position="116"/>
    </location>
</feature>
<feature type="transmembrane region" description="Helical" evidence="2">
    <location>
        <begin position="372"/>
        <end position="396"/>
    </location>
</feature>
<keyword evidence="2" id="KW-1133">Transmembrane helix</keyword>
<sequence>MAPALLLARAAWCLALGGGAAAHSPRHVARRLVAAEQRPPPELAAEPGDEELGLLGSCLLQAPALAAQRAPAAPPGAAPRGAPAEEAAPGAPDLGAAEAGSAARGGPRPSGAAGARAPRKVVSSRPLPEPVLWRQLDLPDAHEPFVVVASNETAVTVQIAEPAAIATVYAMMFVPLAVVWVAALSYGVQDRFHGVLCALTYFTMLIGTDLVNQSLSVLMGAPMSITAIQALSMSVFAGIWSIVSQLRRPCVAHDIIGALWRWTPVAVLFCMYSLANHLVSMYCSLSERTVFSSVIPVAVFISELTFLPTDIKTHATFNSKVAMLGMVLGAMLFGLQYPAFTAAGLASAWGMVATKVPLRLFQRWHLAECMQAPLALLACYDGVVLFAASSMSSVIIETSGLDTFLATWRAWVSDPSIAIMLALSLFSFTGCHVAGLGLLRLTSATSVIIFANVANVLVVVMGVCFFGDNLQSPLTCLGMATTLSCGLWYALDLCQFAPALDLGSSGASGARWAAKLAEEGATSDLLEAEVWELDRRMDRLFLDGEGYILASPPDSSAALSALALPRAFAALSARGLDGFACASSLAVLVTTLIDNGGRGKGWQAFCGWLARHQSITLTAVFGSAALLAKRLAAIAVAVSATYGEAEWEAFAKHHGSLLPARTKPSAWDDNQLRRFPALTACASPLRRRGSDPMASAPLCDKLLDRTASSPFSTSSSTATTCAMSSDKCSEASDSPEDFPRLPSKPSREQAQAPSGAAAWASMAASVAAWRAAAHAPDEKEVQSRR</sequence>
<feature type="transmembrane region" description="Helical" evidence="2">
    <location>
        <begin position="223"/>
        <end position="243"/>
    </location>
</feature>
<feature type="compositionally biased region" description="Low complexity" evidence="1">
    <location>
        <begin position="708"/>
        <end position="725"/>
    </location>
</feature>
<feature type="signal peptide" evidence="3">
    <location>
        <begin position="1"/>
        <end position="22"/>
    </location>
</feature>
<keyword evidence="2" id="KW-0812">Transmembrane</keyword>
<evidence type="ECO:0000256" key="2">
    <source>
        <dbReference type="SAM" id="Phobius"/>
    </source>
</evidence>
<protein>
    <recommendedName>
        <fullName evidence="6">Sugar phosphate transporter domain-containing protein</fullName>
    </recommendedName>
</protein>
<accession>A0ABN9WGP5</accession>
<keyword evidence="5" id="KW-1185">Reference proteome</keyword>
<reference evidence="4" key="1">
    <citation type="submission" date="2023-10" db="EMBL/GenBank/DDBJ databases">
        <authorList>
            <person name="Chen Y."/>
            <person name="Shah S."/>
            <person name="Dougan E. K."/>
            <person name="Thang M."/>
            <person name="Chan C."/>
        </authorList>
    </citation>
    <scope>NUCLEOTIDE SEQUENCE [LARGE SCALE GENOMIC DNA]</scope>
</reference>
<feature type="transmembrane region" description="Helical" evidence="2">
    <location>
        <begin position="447"/>
        <end position="467"/>
    </location>
</feature>
<feature type="chain" id="PRO_5046533658" description="Sugar phosphate transporter domain-containing protein" evidence="3">
    <location>
        <begin position="23"/>
        <end position="785"/>
    </location>
</feature>
<dbReference type="Proteomes" id="UP001189429">
    <property type="component" value="Unassembled WGS sequence"/>
</dbReference>
<comment type="caution">
    <text evidence="4">The sequence shown here is derived from an EMBL/GenBank/DDBJ whole genome shotgun (WGS) entry which is preliminary data.</text>
</comment>
<proteinExistence type="predicted"/>
<feature type="transmembrane region" description="Helical" evidence="2">
    <location>
        <begin position="321"/>
        <end position="352"/>
    </location>
</feature>
<keyword evidence="3" id="KW-0732">Signal</keyword>
<dbReference type="EMBL" id="CAUYUJ010018615">
    <property type="protein sequence ID" value="CAK0885008.1"/>
    <property type="molecule type" value="Genomic_DNA"/>
</dbReference>
<organism evidence="4 5">
    <name type="scientific">Prorocentrum cordatum</name>
    <dbReference type="NCBI Taxonomy" id="2364126"/>
    <lineage>
        <taxon>Eukaryota</taxon>
        <taxon>Sar</taxon>
        <taxon>Alveolata</taxon>
        <taxon>Dinophyceae</taxon>
        <taxon>Prorocentrales</taxon>
        <taxon>Prorocentraceae</taxon>
        <taxon>Prorocentrum</taxon>
    </lineage>
</organism>
<name>A0ABN9WGP5_9DINO</name>
<feature type="transmembrane region" description="Helical" evidence="2">
    <location>
        <begin position="417"/>
        <end position="441"/>
    </location>
</feature>
<feature type="region of interest" description="Disordered" evidence="1">
    <location>
        <begin position="70"/>
        <end position="122"/>
    </location>
</feature>
<gene>
    <name evidence="4" type="ORF">PCOR1329_LOCUS66743</name>
</gene>
<evidence type="ECO:0000256" key="1">
    <source>
        <dbReference type="SAM" id="MobiDB-lite"/>
    </source>
</evidence>
<evidence type="ECO:0008006" key="6">
    <source>
        <dbReference type="Google" id="ProtNLM"/>
    </source>
</evidence>
<feature type="transmembrane region" description="Helical" evidence="2">
    <location>
        <begin position="290"/>
        <end position="309"/>
    </location>
</feature>